<protein>
    <submittedName>
        <fullName evidence="1">Uncharacterized protein</fullName>
    </submittedName>
</protein>
<name>A0A8X6LPP7_TRICU</name>
<dbReference type="OrthoDB" id="10424514at2759"/>
<proteinExistence type="predicted"/>
<keyword evidence="2" id="KW-1185">Reference proteome</keyword>
<comment type="caution">
    <text evidence="1">The sequence shown here is derived from an EMBL/GenBank/DDBJ whole genome shotgun (WGS) entry which is preliminary data.</text>
</comment>
<dbReference type="AlphaFoldDB" id="A0A8X6LPP7"/>
<sequence>MASVALDNMSSKVRGGMVLKWSVISPLGHVGRKLRKILLLKGRGEADKTDLCESFQVKLVWVNFGGFIAGHRDGL</sequence>
<gene>
    <name evidence="1" type="ORF">TNCT_296381</name>
</gene>
<organism evidence="1 2">
    <name type="scientific">Trichonephila clavata</name>
    <name type="common">Joro spider</name>
    <name type="synonym">Nephila clavata</name>
    <dbReference type="NCBI Taxonomy" id="2740835"/>
    <lineage>
        <taxon>Eukaryota</taxon>
        <taxon>Metazoa</taxon>
        <taxon>Ecdysozoa</taxon>
        <taxon>Arthropoda</taxon>
        <taxon>Chelicerata</taxon>
        <taxon>Arachnida</taxon>
        <taxon>Araneae</taxon>
        <taxon>Araneomorphae</taxon>
        <taxon>Entelegynae</taxon>
        <taxon>Araneoidea</taxon>
        <taxon>Nephilidae</taxon>
        <taxon>Trichonephila</taxon>
    </lineage>
</organism>
<reference evidence="1" key="1">
    <citation type="submission" date="2020-07" db="EMBL/GenBank/DDBJ databases">
        <title>Multicomponent nature underlies the extraordinary mechanical properties of spider dragline silk.</title>
        <authorList>
            <person name="Kono N."/>
            <person name="Nakamura H."/>
            <person name="Mori M."/>
            <person name="Yoshida Y."/>
            <person name="Ohtoshi R."/>
            <person name="Malay A.D."/>
            <person name="Moran D.A.P."/>
            <person name="Tomita M."/>
            <person name="Numata K."/>
            <person name="Arakawa K."/>
        </authorList>
    </citation>
    <scope>NUCLEOTIDE SEQUENCE</scope>
</reference>
<dbReference type="EMBL" id="BMAO01037534">
    <property type="protein sequence ID" value="GFR18431.1"/>
    <property type="molecule type" value="Genomic_DNA"/>
</dbReference>
<evidence type="ECO:0000313" key="1">
    <source>
        <dbReference type="EMBL" id="GFR18431.1"/>
    </source>
</evidence>
<accession>A0A8X6LPP7</accession>
<evidence type="ECO:0000313" key="2">
    <source>
        <dbReference type="Proteomes" id="UP000887116"/>
    </source>
</evidence>
<dbReference type="Proteomes" id="UP000887116">
    <property type="component" value="Unassembled WGS sequence"/>
</dbReference>